<reference evidence="10" key="1">
    <citation type="submission" date="2021-02" db="EMBL/GenBank/DDBJ databases">
        <authorList>
            <person name="Nowell W R."/>
        </authorList>
    </citation>
    <scope>NUCLEOTIDE SEQUENCE</scope>
</reference>
<feature type="compositionally biased region" description="Basic and acidic residues" evidence="7">
    <location>
        <begin position="227"/>
        <end position="237"/>
    </location>
</feature>
<sequence>MADTVVSSQLQQQPASNGGSIMSNLQQQPQNNGFAENSSINNTNNNANNTNPVNAQQMSTELKQLDLNQMNSSNINVNDLEPEQFRKVFIGSLSYRMEDSAFRDYFTKFGDVLDCIIMRDRDGRSREQHVLSSTGFGFVTYSQSSMVDNLMRHRPHVLDNREIEPKRAVPREESSKPEMQTTAKKLYLGGVREPLQEQDLKDYFSKYGNIVDCVVMKDKDGKHRGFDVQKALPKDQSGRNNPRGGGGYGGNRRGNMGGNQGPNRGNMGGDNQGNYGGNMGGGGGFTNFGGSNMGNDGFGAFGPQGGNNFGGPPQQGGFGQGYGQGQGGGPMRGRGGPRGGGGPYGGGNRGGRGGQGRGGGGGRGGQMATNVDNTSVNTSRTPTRLTELIHSLSSYSLDNHSCRIFSHEIQKLSMSSSSLKSLPIYSTHLTHSQLLDSISSIKICLTLPTTQLSFELYHYSIGYYLLLLSLHTHKLFVEEVIKNTHKLKKHIEYWKSNLKPPISSLYHQITTTYLFDKETDDILPSEKLKYLTTYESKWMNSIGKLCYSISILHKYLLSSLPKNMFSTALDTVEIYTNYLYFLIFDDTLSTLNIQSSNKLIDLINCYEHILLSFSEFNQQWFIKIHLYRQPTHLKRYWTYYTWGTLTSLYLIYKLYSNQKQISNQFQLSFDSFKFFLSEHLIIPLIIVFFAAMVINLIFENTQKNYQNSKLILEQMLERYGIEHSKQLANIDGVDVDRFLLNLHERALNDDMNIVMKYYQYELDTPIRSALFGDLVKGILIQVQKVKVDGESLAIQINQLMKQNQINFSLLATIPALLLITFMTIAAKNTIINGIIKRRKYGYTDVYKQIIRKLRHIEQLLILNTELSTKNKQHLLTTTLNYDSNYIKVEDDEEKYYDNSVPIDQSIIIVDNTTISETNNSFPMNNLTFGQFLCLIYELKFFTLQLRSERLLADEFNQDIDLLTDTTLTTKQKLLE</sequence>
<dbReference type="SUPFAM" id="SSF54928">
    <property type="entry name" value="RNA-binding domain, RBD"/>
    <property type="match status" value="1"/>
</dbReference>
<dbReference type="AlphaFoldDB" id="A0A8S2CTS2"/>
<feature type="compositionally biased region" description="Gly residues" evidence="7">
    <location>
        <begin position="243"/>
        <end position="275"/>
    </location>
</feature>
<feature type="compositionally biased region" description="Polar residues" evidence="7">
    <location>
        <begin position="367"/>
        <end position="381"/>
    </location>
</feature>
<dbReference type="Proteomes" id="UP000682733">
    <property type="component" value="Unassembled WGS sequence"/>
</dbReference>
<dbReference type="InterPro" id="IPR035979">
    <property type="entry name" value="RBD_domain_sf"/>
</dbReference>
<dbReference type="Gene3D" id="3.30.70.330">
    <property type="match status" value="2"/>
</dbReference>
<organism evidence="10 12">
    <name type="scientific">Didymodactylos carnosus</name>
    <dbReference type="NCBI Taxonomy" id="1234261"/>
    <lineage>
        <taxon>Eukaryota</taxon>
        <taxon>Metazoa</taxon>
        <taxon>Spiralia</taxon>
        <taxon>Gnathifera</taxon>
        <taxon>Rotifera</taxon>
        <taxon>Eurotatoria</taxon>
        <taxon>Bdelloidea</taxon>
        <taxon>Philodinida</taxon>
        <taxon>Philodinidae</taxon>
        <taxon>Didymodactylos</taxon>
    </lineage>
</organism>
<feature type="region of interest" description="Disordered" evidence="7">
    <location>
        <begin position="295"/>
        <end position="381"/>
    </location>
</feature>
<evidence type="ECO:0000259" key="9">
    <source>
        <dbReference type="PROSITE" id="PS50102"/>
    </source>
</evidence>
<feature type="domain" description="RRM" evidence="9">
    <location>
        <begin position="86"/>
        <end position="176"/>
    </location>
</feature>
<dbReference type="PANTHER" id="PTHR28234:SF1">
    <property type="entry name" value="NUCLEAR CONTROL OF ATPASE PROTEIN 2"/>
    <property type="match status" value="1"/>
</dbReference>
<keyword evidence="4" id="KW-0496">Mitochondrion</keyword>
<name>A0A8S2CTS2_9BILA</name>
<dbReference type="GO" id="GO:0005741">
    <property type="term" value="C:mitochondrial outer membrane"/>
    <property type="evidence" value="ECO:0007669"/>
    <property type="project" value="TreeGrafter"/>
</dbReference>
<evidence type="ECO:0000313" key="12">
    <source>
        <dbReference type="Proteomes" id="UP000677228"/>
    </source>
</evidence>
<comment type="subcellular location">
    <subcellularLocation>
        <location evidence="1">Mitochondrion membrane</location>
        <topology evidence="1">Multi-pass membrane protein</topology>
    </subcellularLocation>
</comment>
<evidence type="ECO:0000256" key="2">
    <source>
        <dbReference type="ARBA" id="ARBA00022692"/>
    </source>
</evidence>
<evidence type="ECO:0000313" key="11">
    <source>
        <dbReference type="EMBL" id="CAF3584775.1"/>
    </source>
</evidence>
<accession>A0A8S2CTS2</accession>
<evidence type="ECO:0000256" key="4">
    <source>
        <dbReference type="ARBA" id="ARBA00023128"/>
    </source>
</evidence>
<evidence type="ECO:0000256" key="7">
    <source>
        <dbReference type="SAM" id="MobiDB-lite"/>
    </source>
</evidence>
<keyword evidence="3 8" id="KW-1133">Transmembrane helix</keyword>
<feature type="transmembrane region" description="Helical" evidence="8">
    <location>
        <begin position="807"/>
        <end position="826"/>
    </location>
</feature>
<dbReference type="InterPro" id="IPR012677">
    <property type="entry name" value="Nucleotide-bd_a/b_plait_sf"/>
</dbReference>
<dbReference type="InterPro" id="IPR013946">
    <property type="entry name" value="NCA2-like"/>
</dbReference>
<comment type="caution">
    <text evidence="10">The sequence shown here is derived from an EMBL/GenBank/DDBJ whole genome shotgun (WGS) entry which is preliminary data.</text>
</comment>
<dbReference type="PANTHER" id="PTHR28234">
    <property type="entry name" value="NUCLEAR CONTROL OF ATPASE PROTEIN 2"/>
    <property type="match status" value="1"/>
</dbReference>
<keyword evidence="2 8" id="KW-0812">Transmembrane</keyword>
<feature type="transmembrane region" description="Helical" evidence="8">
    <location>
        <begin position="675"/>
        <end position="698"/>
    </location>
</feature>
<dbReference type="PROSITE" id="PS50102">
    <property type="entry name" value="RRM"/>
    <property type="match status" value="2"/>
</dbReference>
<evidence type="ECO:0000256" key="3">
    <source>
        <dbReference type="ARBA" id="ARBA00022989"/>
    </source>
</evidence>
<dbReference type="EMBL" id="CAJNOK010001246">
    <property type="protein sequence ID" value="CAF0801416.1"/>
    <property type="molecule type" value="Genomic_DNA"/>
</dbReference>
<feature type="region of interest" description="Disordered" evidence="7">
    <location>
        <begin position="1"/>
        <end position="53"/>
    </location>
</feature>
<gene>
    <name evidence="10" type="ORF">OVA965_LOCUS4666</name>
    <name evidence="11" type="ORF">TMI583_LOCUS4664</name>
</gene>
<evidence type="ECO:0000313" key="10">
    <source>
        <dbReference type="EMBL" id="CAF0801416.1"/>
    </source>
</evidence>
<dbReference type="Pfam" id="PF00076">
    <property type="entry name" value="RRM_1"/>
    <property type="match status" value="2"/>
</dbReference>
<keyword evidence="6" id="KW-0694">RNA-binding</keyword>
<dbReference type="Proteomes" id="UP000677228">
    <property type="component" value="Unassembled WGS sequence"/>
</dbReference>
<evidence type="ECO:0000256" key="1">
    <source>
        <dbReference type="ARBA" id="ARBA00004225"/>
    </source>
</evidence>
<feature type="compositionally biased region" description="Low complexity" evidence="7">
    <location>
        <begin position="37"/>
        <end position="53"/>
    </location>
</feature>
<dbReference type="GO" id="GO:0003723">
    <property type="term" value="F:RNA binding"/>
    <property type="evidence" value="ECO:0007669"/>
    <property type="project" value="UniProtKB-UniRule"/>
</dbReference>
<dbReference type="SMART" id="SM00360">
    <property type="entry name" value="RRM"/>
    <property type="match status" value="2"/>
</dbReference>
<proteinExistence type="predicted"/>
<keyword evidence="5 8" id="KW-0472">Membrane</keyword>
<feature type="compositionally biased region" description="Gly residues" evidence="7">
    <location>
        <begin position="296"/>
        <end position="365"/>
    </location>
</feature>
<dbReference type="EMBL" id="CAJOBA010001246">
    <property type="protein sequence ID" value="CAF3584775.1"/>
    <property type="molecule type" value="Genomic_DNA"/>
</dbReference>
<evidence type="ECO:0000256" key="5">
    <source>
        <dbReference type="ARBA" id="ARBA00023136"/>
    </source>
</evidence>
<feature type="compositionally biased region" description="Polar residues" evidence="7">
    <location>
        <begin position="1"/>
        <end position="36"/>
    </location>
</feature>
<dbReference type="InterPro" id="IPR000504">
    <property type="entry name" value="RRM_dom"/>
</dbReference>
<feature type="domain" description="RRM" evidence="9">
    <location>
        <begin position="184"/>
        <end position="226"/>
    </location>
</feature>
<dbReference type="Pfam" id="PF08637">
    <property type="entry name" value="NCA2"/>
    <property type="match status" value="1"/>
</dbReference>
<protein>
    <recommendedName>
        <fullName evidence="9">RRM domain-containing protein</fullName>
    </recommendedName>
</protein>
<feature type="region of interest" description="Disordered" evidence="7">
    <location>
        <begin position="227"/>
        <end position="275"/>
    </location>
</feature>
<evidence type="ECO:0000256" key="6">
    <source>
        <dbReference type="PROSITE-ProRule" id="PRU00176"/>
    </source>
</evidence>
<evidence type="ECO:0000256" key="8">
    <source>
        <dbReference type="SAM" id="Phobius"/>
    </source>
</evidence>